<dbReference type="InterPro" id="IPR023298">
    <property type="entry name" value="ATPase_P-typ_TM_dom_sf"/>
</dbReference>
<dbReference type="SUPFAM" id="SSF81660">
    <property type="entry name" value="Metal cation-transporting ATPase, ATP-binding domain N"/>
    <property type="match status" value="1"/>
</dbReference>
<dbReference type="GO" id="GO:0005507">
    <property type="term" value="F:copper ion binding"/>
    <property type="evidence" value="ECO:0007669"/>
    <property type="project" value="InterPro"/>
</dbReference>
<keyword evidence="3" id="KW-0813">Transport</keyword>
<feature type="transmembrane region" description="Helical" evidence="15">
    <location>
        <begin position="762"/>
        <end position="784"/>
    </location>
</feature>
<keyword evidence="8" id="KW-0187">Copper transport</keyword>
<feature type="transmembrane region" description="Helical" evidence="15">
    <location>
        <begin position="1137"/>
        <end position="1159"/>
    </location>
</feature>
<dbReference type="HOGENOM" id="CLU_001771_0_1_1"/>
<comment type="subcellular location">
    <subcellularLocation>
        <location evidence="1">Golgi apparatus</location>
        <location evidence="1">trans-Golgi network membrane</location>
        <topology evidence="1">Multi-pass membrane protein</topology>
    </subcellularLocation>
    <subcellularLocation>
        <location evidence="15">Membrane</location>
    </subcellularLocation>
</comment>
<dbReference type="FunFam" id="2.70.150.10:FF:000002">
    <property type="entry name" value="Copper-transporting ATPase 1, putative"/>
    <property type="match status" value="1"/>
</dbReference>
<feature type="transmembrane region" description="Helical" evidence="15">
    <location>
        <begin position="560"/>
        <end position="580"/>
    </location>
</feature>
<dbReference type="InterPro" id="IPR059000">
    <property type="entry name" value="ATPase_P-type_domA"/>
</dbReference>
<evidence type="ECO:0000313" key="18">
    <source>
        <dbReference type="EMBL" id="EGT45834.1"/>
    </source>
</evidence>
<dbReference type="InterPro" id="IPR036412">
    <property type="entry name" value="HAD-like_sf"/>
</dbReference>
<keyword evidence="4 15" id="KW-0812">Transmembrane</keyword>
<dbReference type="SUPFAM" id="SSF56784">
    <property type="entry name" value="HAD-like"/>
    <property type="match status" value="1"/>
</dbReference>
<dbReference type="InterPro" id="IPR017969">
    <property type="entry name" value="Heavy-metal-associated_CS"/>
</dbReference>
<dbReference type="Proteomes" id="UP000008068">
    <property type="component" value="Unassembled WGS sequence"/>
</dbReference>
<dbReference type="FunFam" id="3.30.70.100:FF:000001">
    <property type="entry name" value="ATPase copper transporting beta"/>
    <property type="match status" value="4"/>
</dbReference>
<dbReference type="PROSITE" id="PS50846">
    <property type="entry name" value="HMA_2"/>
    <property type="match status" value="4"/>
</dbReference>
<dbReference type="OMA" id="DHMMESK"/>
<protein>
    <recommendedName>
        <fullName evidence="2">P-type Cu(+) transporter</fullName>
        <ecNumber evidence="2">7.2.2.8</ecNumber>
    </recommendedName>
</protein>
<dbReference type="eggNOG" id="KOG0207">
    <property type="taxonomic scope" value="Eukaryota"/>
</dbReference>
<dbReference type="InterPro" id="IPR023299">
    <property type="entry name" value="ATPase_P-typ_cyto_dom_N"/>
</dbReference>
<dbReference type="InterPro" id="IPR036163">
    <property type="entry name" value="HMA_dom_sf"/>
</dbReference>
<dbReference type="Gene3D" id="3.40.50.1000">
    <property type="entry name" value="HAD superfamily/HAD-like"/>
    <property type="match status" value="1"/>
</dbReference>
<dbReference type="PANTHER" id="PTHR46594">
    <property type="entry name" value="P-TYPE CATION-TRANSPORTING ATPASE"/>
    <property type="match status" value="1"/>
</dbReference>
<dbReference type="FunFam" id="3.40.50.1000:FF:000333">
    <property type="entry name" value="Copper-transporting ATPase 2"/>
    <property type="match status" value="1"/>
</dbReference>
<dbReference type="InterPro" id="IPR027256">
    <property type="entry name" value="P-typ_ATPase_IB"/>
</dbReference>
<dbReference type="AlphaFoldDB" id="G0MCI1"/>
<keyword evidence="6" id="KW-0677">Repeat</keyword>
<dbReference type="SFLD" id="SFLDG00002">
    <property type="entry name" value="C1.7:_P-type_atpase_like"/>
    <property type="match status" value="1"/>
</dbReference>
<evidence type="ECO:0000256" key="13">
    <source>
        <dbReference type="ARBA" id="ARBA00023065"/>
    </source>
</evidence>
<dbReference type="Pfam" id="PF00702">
    <property type="entry name" value="Hydrolase"/>
    <property type="match status" value="1"/>
</dbReference>
<feature type="compositionally biased region" description="Pro residues" evidence="16">
    <location>
        <begin position="14"/>
        <end position="23"/>
    </location>
</feature>
<dbReference type="InterPro" id="IPR008250">
    <property type="entry name" value="ATPase_P-typ_transduc_dom_A_sf"/>
</dbReference>
<evidence type="ECO:0000256" key="15">
    <source>
        <dbReference type="RuleBase" id="RU362081"/>
    </source>
</evidence>
<dbReference type="Gene3D" id="2.70.150.10">
    <property type="entry name" value="Calcium-transporting ATPase, cytoplasmic transduction domain A"/>
    <property type="match status" value="1"/>
</dbReference>
<feature type="region of interest" description="Disordered" evidence="16">
    <location>
        <begin position="1"/>
        <end position="38"/>
    </location>
</feature>
<feature type="domain" description="HMA" evidence="17">
    <location>
        <begin position="160"/>
        <end position="226"/>
    </location>
</feature>
<proteinExistence type="inferred from homology"/>
<gene>
    <name evidence="18" type="primary">Cbn-cua-1</name>
    <name evidence="18" type="ORF">CAEBREN_17358</name>
</gene>
<evidence type="ECO:0000256" key="7">
    <source>
        <dbReference type="ARBA" id="ARBA00022741"/>
    </source>
</evidence>
<keyword evidence="19" id="KW-1185">Reference proteome</keyword>
<dbReference type="SUPFAM" id="SSF81653">
    <property type="entry name" value="Calcium ATPase, transduction domain A"/>
    <property type="match status" value="1"/>
</dbReference>
<dbReference type="PRINTS" id="PR00942">
    <property type="entry name" value="CUATPASEI"/>
</dbReference>
<sequence length="1280" mass="138569">MSENVSLLDGSPLLPRPPPPPSRPSSTNTLIPRPPSKNDQILVDFGVGSKDNEAKKNDVKEVMLEIKGMTCHSCVNNIQDHIGAKPGIYSIQVNLKDENGKVSFDPEKWTDERVAEAVDDMGFECKVIQVGELVIRNLLVLPPPCPFDPIMTESKKKKPRRAIVSIDGMTCHACVNNIQDTVGSKDGIQKIVVSLEQKQGTIDYDPEKWTGEQVAEAVDDMGFECKLIQDQEFSEPATIEITKLPPTPKKICPPDTKSPRKFETDGRVELRLNGVKYSKADSSEHLEKCTYSVQGMTCASCVQYIERNVSKMDGVHSIVVALIAAKAEVIYDNRETSADAIAEQMTDLGYTATLLDSAGNSNLNKIRLIIGNLSTENDANRIESHVLSKRGIDSCSVSIATSMALVEFSSELIGPRDIIQVIESLGFSAELATKNDQMRSLDHSEDVEKWRNTFLISLVCGVPVMVIMIIFHWILHTPMHPEKQTPIFTPALSLDNFLLLILCTPVQIFGGRYFYAASWKAIKHGNANMDVLIVLATTIAYTYSIVVLLLAIVFKWPSSPMTFFDVPPMLIVFIALGRMLEHKAKGKTSEALSKLMSLQAKEATLVTMDTEGRLTSEKGINIELVQRDDLIKVVPGAKVPVDGVVIDGKSSADESFITGESMPVVKKPGSTVIGGSVNQKGVLIVKATHVGKDSTLSQIVRLVEEAQTNRAPIQQLADRIAGYFVPCVIGLSLLTLAVWILIEYNLERNANMPPGLRFEEALKIAFEAAITVLAIACPCSLGLATPTAVMVGTGVGAANGILIKGGEPLESVHKVTTIVFDKTGTITEGRPRVVQIASFVNPSLMSLKLMTFLAGATEALSEHPIGNAISAFAKQLLKDPTWPKTSKFHVDSGHGVICKIEEIRQSFASLVLNGSTSSSPEIPRIPDGQTLPIPGTEVLLLQVSSRDVVQPNPDTAKIVIGTERMMEKNGIFVSDVVKMTLAEEQRKGHISVICAINEEVVSVISIADQVKKEASLAIYTLREMGLRVVLLTGDNSKTAESTAKQVGIDEVFAEVLPNQKQEKIKQLKEYGNKVAMIGDGVNDSPALAEANVGIAIAAGSDVAIESAGIVLVRNDLIDVVGAIKLSKMTTRRIRLNFLFAIIYNAIGIPIAAGVFRPFGFMLQPWMAAAAMALSSVSVVSSSLLLKNFRKPTVANLYTPAFKRHQKFLESGRFHVEVHRGLDDSGVFRGHASSKLSVWSSKVGSLLGSTTSIVSGASAKKQRLLDGGAGSAGSDLEDLIV</sequence>
<feature type="transmembrane region" description="Helical" evidence="15">
    <location>
        <begin position="1165"/>
        <end position="1185"/>
    </location>
</feature>
<dbReference type="PROSITE" id="PS01047">
    <property type="entry name" value="HMA_1"/>
    <property type="match status" value="3"/>
</dbReference>
<dbReference type="SFLD" id="SFLDS00003">
    <property type="entry name" value="Haloacid_Dehalogenase"/>
    <property type="match status" value="1"/>
</dbReference>
<name>G0MCI1_CAEBE</name>
<dbReference type="NCBIfam" id="TIGR01494">
    <property type="entry name" value="ATPase_P-type"/>
    <property type="match status" value="2"/>
</dbReference>
<dbReference type="GO" id="GO:0140581">
    <property type="term" value="F:P-type monovalent copper transporter activity"/>
    <property type="evidence" value="ECO:0007669"/>
    <property type="project" value="UniProtKB-EC"/>
</dbReference>
<feature type="domain" description="HMA" evidence="17">
    <location>
        <begin position="60"/>
        <end position="126"/>
    </location>
</feature>
<dbReference type="NCBIfam" id="TIGR01525">
    <property type="entry name" value="ATPase-IB_hvy"/>
    <property type="match status" value="1"/>
</dbReference>
<evidence type="ECO:0000256" key="2">
    <source>
        <dbReference type="ARBA" id="ARBA00012517"/>
    </source>
</evidence>
<dbReference type="Gene3D" id="3.40.1110.10">
    <property type="entry name" value="Calcium-transporting ATPase, cytoplasmic domain N"/>
    <property type="match status" value="1"/>
</dbReference>
<keyword evidence="10" id="KW-1278">Translocase</keyword>
<feature type="transmembrane region" description="Helical" evidence="15">
    <location>
        <begin position="531"/>
        <end position="554"/>
    </location>
</feature>
<dbReference type="Pfam" id="PF00403">
    <property type="entry name" value="HMA"/>
    <property type="match status" value="3"/>
</dbReference>
<dbReference type="GO" id="GO:0016887">
    <property type="term" value="F:ATP hydrolysis activity"/>
    <property type="evidence" value="ECO:0007669"/>
    <property type="project" value="InterPro"/>
</dbReference>
<evidence type="ECO:0000256" key="8">
    <source>
        <dbReference type="ARBA" id="ARBA00022796"/>
    </source>
</evidence>
<dbReference type="GO" id="GO:0005524">
    <property type="term" value="F:ATP binding"/>
    <property type="evidence" value="ECO:0007669"/>
    <property type="project" value="UniProtKB-UniRule"/>
</dbReference>
<organism evidence="19">
    <name type="scientific">Caenorhabditis brenneri</name>
    <name type="common">Nematode worm</name>
    <dbReference type="NCBI Taxonomy" id="135651"/>
    <lineage>
        <taxon>Eukaryota</taxon>
        <taxon>Metazoa</taxon>
        <taxon>Ecdysozoa</taxon>
        <taxon>Nematoda</taxon>
        <taxon>Chromadorea</taxon>
        <taxon>Rhabditida</taxon>
        <taxon>Rhabditina</taxon>
        <taxon>Rhabditomorpha</taxon>
        <taxon>Rhabditoidea</taxon>
        <taxon>Rhabditidae</taxon>
        <taxon>Peloderinae</taxon>
        <taxon>Caenorhabditis</taxon>
    </lineage>
</organism>
<dbReference type="SUPFAM" id="SSF55008">
    <property type="entry name" value="HMA, heavy metal-associated domain"/>
    <property type="match status" value="4"/>
</dbReference>
<keyword evidence="14 15" id="KW-0472">Membrane</keyword>
<evidence type="ECO:0000256" key="16">
    <source>
        <dbReference type="SAM" id="MobiDB-lite"/>
    </source>
</evidence>
<feature type="transmembrane region" description="Helical" evidence="15">
    <location>
        <begin position="454"/>
        <end position="475"/>
    </location>
</feature>
<dbReference type="InterPro" id="IPR001757">
    <property type="entry name" value="P_typ_ATPase"/>
</dbReference>
<dbReference type="InterPro" id="IPR023214">
    <property type="entry name" value="HAD_sf"/>
</dbReference>
<keyword evidence="13" id="KW-0406">Ion transport</keyword>
<dbReference type="GO" id="GO:0016020">
    <property type="term" value="C:membrane"/>
    <property type="evidence" value="ECO:0007669"/>
    <property type="project" value="UniProtKB-SubCell"/>
</dbReference>
<dbReference type="SFLD" id="SFLDF00027">
    <property type="entry name" value="p-type_atpase"/>
    <property type="match status" value="1"/>
</dbReference>
<evidence type="ECO:0000256" key="1">
    <source>
        <dbReference type="ARBA" id="ARBA00004166"/>
    </source>
</evidence>
<evidence type="ECO:0000256" key="4">
    <source>
        <dbReference type="ARBA" id="ARBA00022692"/>
    </source>
</evidence>
<reference evidence="19" key="1">
    <citation type="submission" date="2011-07" db="EMBL/GenBank/DDBJ databases">
        <authorList>
            <consortium name="Caenorhabditis brenneri Sequencing and Analysis Consortium"/>
            <person name="Wilson R.K."/>
        </authorList>
    </citation>
    <scope>NUCLEOTIDE SEQUENCE [LARGE SCALE GENOMIC DNA]</scope>
    <source>
        <strain evidence="19">PB2801</strain>
    </source>
</reference>
<evidence type="ECO:0000256" key="14">
    <source>
        <dbReference type="ARBA" id="ARBA00023136"/>
    </source>
</evidence>
<dbReference type="Gene3D" id="3.30.70.100">
    <property type="match status" value="4"/>
</dbReference>
<dbReference type="CDD" id="cd00371">
    <property type="entry name" value="HMA"/>
    <property type="match status" value="3"/>
</dbReference>
<evidence type="ECO:0000313" key="19">
    <source>
        <dbReference type="Proteomes" id="UP000008068"/>
    </source>
</evidence>
<dbReference type="InParanoid" id="G0MCI1"/>
<evidence type="ECO:0000256" key="6">
    <source>
        <dbReference type="ARBA" id="ARBA00022737"/>
    </source>
</evidence>
<dbReference type="PRINTS" id="PR00119">
    <property type="entry name" value="CATATPASE"/>
</dbReference>
<accession>G0MCI1</accession>
<keyword evidence="9 15" id="KW-0067">ATP-binding</keyword>
<dbReference type="InterPro" id="IPR044492">
    <property type="entry name" value="P_typ_ATPase_HD_dom"/>
</dbReference>
<evidence type="ECO:0000256" key="10">
    <source>
        <dbReference type="ARBA" id="ARBA00022967"/>
    </source>
</evidence>
<keyword evidence="5 15" id="KW-0479">Metal-binding</keyword>
<dbReference type="InterPro" id="IPR006122">
    <property type="entry name" value="HMA_Cu_ion-bd"/>
</dbReference>
<feature type="domain" description="HMA" evidence="17">
    <location>
        <begin position="364"/>
        <end position="430"/>
    </location>
</feature>
<dbReference type="EMBL" id="GL379789">
    <property type="protein sequence ID" value="EGT45834.1"/>
    <property type="molecule type" value="Genomic_DNA"/>
</dbReference>
<evidence type="ECO:0000256" key="9">
    <source>
        <dbReference type="ARBA" id="ARBA00022840"/>
    </source>
</evidence>
<keyword evidence="7 15" id="KW-0547">Nucleotide-binding</keyword>
<dbReference type="FunCoup" id="G0MCI1">
    <property type="interactions" value="3126"/>
</dbReference>
<feature type="domain" description="HMA" evidence="17">
    <location>
        <begin position="287"/>
        <end position="353"/>
    </location>
</feature>
<dbReference type="STRING" id="135651.G0MCI1"/>
<dbReference type="InterPro" id="IPR006121">
    <property type="entry name" value="HMA_dom"/>
</dbReference>
<comment type="similarity">
    <text evidence="15">Belongs to the cation transport ATPase (P-type) (TC 3.A.3) family. Type IB subfamily.</text>
</comment>
<keyword evidence="12" id="KW-0186">Copper</keyword>
<evidence type="ECO:0000259" key="17">
    <source>
        <dbReference type="PROSITE" id="PS50846"/>
    </source>
</evidence>
<keyword evidence="11 15" id="KW-1133">Transmembrane helix</keyword>
<dbReference type="PROSITE" id="PS00154">
    <property type="entry name" value="ATPASE_E1_E2"/>
    <property type="match status" value="1"/>
</dbReference>
<feature type="transmembrane region" description="Helical" evidence="15">
    <location>
        <begin position="720"/>
        <end position="742"/>
    </location>
</feature>
<dbReference type="PANTHER" id="PTHR46594:SF4">
    <property type="entry name" value="P-TYPE CATION-TRANSPORTING ATPASE"/>
    <property type="match status" value="1"/>
</dbReference>
<feature type="transmembrane region" description="Helical" evidence="15">
    <location>
        <begin position="487"/>
        <end position="510"/>
    </location>
</feature>
<dbReference type="NCBIfam" id="TIGR00003">
    <property type="entry name" value="copper ion binding protein"/>
    <property type="match status" value="3"/>
</dbReference>
<evidence type="ECO:0000256" key="3">
    <source>
        <dbReference type="ARBA" id="ARBA00022448"/>
    </source>
</evidence>
<evidence type="ECO:0000256" key="12">
    <source>
        <dbReference type="ARBA" id="ARBA00023008"/>
    </source>
</evidence>
<dbReference type="EC" id="7.2.2.8" evidence="2"/>
<dbReference type="Pfam" id="PF00122">
    <property type="entry name" value="E1-E2_ATPase"/>
    <property type="match status" value="1"/>
</dbReference>
<dbReference type="SUPFAM" id="SSF81665">
    <property type="entry name" value="Calcium ATPase, transmembrane domain M"/>
    <property type="match status" value="1"/>
</dbReference>
<evidence type="ECO:0000256" key="5">
    <source>
        <dbReference type="ARBA" id="ARBA00022723"/>
    </source>
</evidence>
<dbReference type="InterPro" id="IPR018303">
    <property type="entry name" value="ATPase_P-typ_P_site"/>
</dbReference>
<dbReference type="GO" id="GO:0005802">
    <property type="term" value="C:trans-Golgi network"/>
    <property type="evidence" value="ECO:0007669"/>
    <property type="project" value="UniProtKB-ARBA"/>
</dbReference>
<dbReference type="CDD" id="cd02094">
    <property type="entry name" value="P-type_ATPase_Cu-like"/>
    <property type="match status" value="1"/>
</dbReference>
<dbReference type="OrthoDB" id="432719at2759"/>
<evidence type="ECO:0000256" key="11">
    <source>
        <dbReference type="ARBA" id="ARBA00022989"/>
    </source>
</evidence>